<organism evidence="3 4">
    <name type="scientific">Arcobacter arenosus</name>
    <dbReference type="NCBI Taxonomy" id="2576037"/>
    <lineage>
        <taxon>Bacteria</taxon>
        <taxon>Pseudomonadati</taxon>
        <taxon>Campylobacterota</taxon>
        <taxon>Epsilonproteobacteria</taxon>
        <taxon>Campylobacterales</taxon>
        <taxon>Arcobacteraceae</taxon>
        <taxon>Arcobacter</taxon>
    </lineage>
</organism>
<dbReference type="Pfam" id="PF06429">
    <property type="entry name" value="Flg_bbr_C"/>
    <property type="match status" value="1"/>
</dbReference>
<gene>
    <name evidence="3" type="ORF">FDK22_14630</name>
</gene>
<evidence type="ECO:0000256" key="1">
    <source>
        <dbReference type="ARBA" id="ARBA00009677"/>
    </source>
</evidence>
<evidence type="ECO:0000313" key="3">
    <source>
        <dbReference type="EMBL" id="TLP35884.1"/>
    </source>
</evidence>
<protein>
    <recommendedName>
        <fullName evidence="2">Flagellar basal-body/hook protein C-terminal domain-containing protein</fullName>
    </recommendedName>
</protein>
<evidence type="ECO:0000313" key="4">
    <source>
        <dbReference type="Proteomes" id="UP000308901"/>
    </source>
</evidence>
<comment type="similarity">
    <text evidence="1">Belongs to the flagella basal body rod proteins family.</text>
</comment>
<evidence type="ECO:0000259" key="2">
    <source>
        <dbReference type="Pfam" id="PF06429"/>
    </source>
</evidence>
<dbReference type="AlphaFoldDB" id="A0A5R8XXW7"/>
<proteinExistence type="inferred from homology"/>
<feature type="domain" description="Flagellar basal-body/hook protein C-terminal" evidence="2">
    <location>
        <begin position="48"/>
        <end position="80"/>
    </location>
</feature>
<dbReference type="OrthoDB" id="5348070at2"/>
<sequence>MRIDNNLNGMLAVQMQVNQNAQTIASTTKSSTDIENQENLPLNTQDFTNAMVDMIPQTIAYEANANGIRTKDEMMSTILDIKA</sequence>
<dbReference type="RefSeq" id="WP_138153730.1">
    <property type="nucleotide sequence ID" value="NZ_VANU01000007.1"/>
</dbReference>
<accession>A0A5R8XXW7</accession>
<keyword evidence="4" id="KW-1185">Reference proteome</keyword>
<name>A0A5R8XXW7_9BACT</name>
<comment type="caution">
    <text evidence="3">The sequence shown here is derived from an EMBL/GenBank/DDBJ whole genome shotgun (WGS) entry which is preliminary data.</text>
</comment>
<dbReference type="EMBL" id="VANU01000007">
    <property type="protein sequence ID" value="TLP35884.1"/>
    <property type="molecule type" value="Genomic_DNA"/>
</dbReference>
<dbReference type="Proteomes" id="UP000308901">
    <property type="component" value="Unassembled WGS sequence"/>
</dbReference>
<reference evidence="3 4" key="1">
    <citation type="submission" date="2019-05" db="EMBL/GenBank/DDBJ databases">
        <title>Arcobacter sp. nov., isolated from sea sediment.</title>
        <authorList>
            <person name="Kim W."/>
        </authorList>
    </citation>
    <scope>NUCLEOTIDE SEQUENCE [LARGE SCALE GENOMIC DNA]</scope>
    <source>
        <strain evidence="3 4">CAU 1517</strain>
    </source>
</reference>
<dbReference type="InterPro" id="IPR010930">
    <property type="entry name" value="Flg_bb/hook_C_dom"/>
</dbReference>